<dbReference type="SMART" id="SM00858">
    <property type="entry name" value="SAF"/>
    <property type="match status" value="1"/>
</dbReference>
<proteinExistence type="predicted"/>
<dbReference type="InterPro" id="IPR013974">
    <property type="entry name" value="SAF"/>
</dbReference>
<organism evidence="2 3">
    <name type="scientific">Alkalibacillus filiformis</name>
    <dbReference type="NCBI Taxonomy" id="200990"/>
    <lineage>
        <taxon>Bacteria</taxon>
        <taxon>Bacillati</taxon>
        <taxon>Bacillota</taxon>
        <taxon>Bacilli</taxon>
        <taxon>Bacillales</taxon>
        <taxon>Bacillaceae</taxon>
        <taxon>Alkalibacillus</taxon>
    </lineage>
</organism>
<evidence type="ECO:0000313" key="3">
    <source>
        <dbReference type="Proteomes" id="UP001236723"/>
    </source>
</evidence>
<dbReference type="InterPro" id="IPR017592">
    <property type="entry name" value="Pilus_assmbl_Flp-typ_CpaB"/>
</dbReference>
<comment type="caution">
    <text evidence="2">The sequence shown here is derived from an EMBL/GenBank/DDBJ whole genome shotgun (WGS) entry which is preliminary data.</text>
</comment>
<accession>A0ABU0DSM4</accession>
<dbReference type="NCBIfam" id="TIGR03177">
    <property type="entry name" value="pilus_cpaB"/>
    <property type="match status" value="1"/>
</dbReference>
<evidence type="ECO:0000313" key="2">
    <source>
        <dbReference type="EMBL" id="MDQ0351311.1"/>
    </source>
</evidence>
<protein>
    <submittedName>
        <fullName evidence="2">Pilus assembly protein CpaB</fullName>
    </submittedName>
</protein>
<name>A0ABU0DSM4_9BACI</name>
<dbReference type="Proteomes" id="UP001236723">
    <property type="component" value="Unassembled WGS sequence"/>
</dbReference>
<dbReference type="Pfam" id="PF08666">
    <property type="entry name" value="SAF"/>
    <property type="match status" value="1"/>
</dbReference>
<dbReference type="Pfam" id="PF16976">
    <property type="entry name" value="RcpC"/>
    <property type="match status" value="1"/>
</dbReference>
<keyword evidence="3" id="KW-1185">Reference proteome</keyword>
<reference evidence="2 3" key="1">
    <citation type="submission" date="2023-07" db="EMBL/GenBank/DDBJ databases">
        <title>Genomic Encyclopedia of Type Strains, Phase IV (KMG-IV): sequencing the most valuable type-strain genomes for metagenomic binning, comparative biology and taxonomic classification.</title>
        <authorList>
            <person name="Goeker M."/>
        </authorList>
    </citation>
    <scope>NUCLEOTIDE SEQUENCE [LARGE SCALE GENOMIC DNA]</scope>
    <source>
        <strain evidence="2 3">DSM 15448</strain>
    </source>
</reference>
<gene>
    <name evidence="2" type="ORF">J2R98_001125</name>
</gene>
<dbReference type="Gene3D" id="3.90.1210.10">
    <property type="entry name" value="Antifreeze-like/N-acetylneuraminic acid synthase C-terminal domain"/>
    <property type="match status" value="1"/>
</dbReference>
<sequence length="220" mass="24342">MLFLVAILMGIITTAIFFYSTQVDEPEVAEEEVELVNVVQATQVISENQIISDEDVEVVSMPAEQAHSTAIQSTDEIVGQIATTTIEAGEVMLEHRLRSEMDETQLVSKKVQEGYRGVSVGVDIVRSVSNLIDPEDYVDAILTYEEDDEEVSEVILEEVRVLAVGRELVANSAGEQFVEYSSMTLELDQSDAVELVNADERGSIHFIVHSRNTSNNEDES</sequence>
<evidence type="ECO:0000259" key="1">
    <source>
        <dbReference type="SMART" id="SM00858"/>
    </source>
</evidence>
<dbReference type="EMBL" id="JAUSUP010000002">
    <property type="protein sequence ID" value="MDQ0351311.1"/>
    <property type="molecule type" value="Genomic_DNA"/>
</dbReference>
<dbReference type="CDD" id="cd11614">
    <property type="entry name" value="SAF_CpaB_FlgA_like"/>
    <property type="match status" value="1"/>
</dbReference>
<dbReference type="InterPro" id="IPR031571">
    <property type="entry name" value="RcpC_dom"/>
</dbReference>
<feature type="domain" description="SAF" evidence="1">
    <location>
        <begin position="36"/>
        <end position="98"/>
    </location>
</feature>